<dbReference type="AlphaFoldDB" id="A0ABD1CGI8"/>
<feature type="compositionally biased region" description="Basic residues" evidence="1">
    <location>
        <begin position="250"/>
        <end position="259"/>
    </location>
</feature>
<feature type="compositionally biased region" description="Basic and acidic residues" evidence="1">
    <location>
        <begin position="368"/>
        <end position="381"/>
    </location>
</feature>
<name>A0ABD1CGI8_CULPP</name>
<feature type="compositionally biased region" description="Basic and acidic residues" evidence="1">
    <location>
        <begin position="312"/>
        <end position="327"/>
    </location>
</feature>
<feature type="region of interest" description="Disordered" evidence="1">
    <location>
        <begin position="232"/>
        <end position="265"/>
    </location>
</feature>
<accession>A0ABD1CGI8</accession>
<organism evidence="2 3">
    <name type="scientific">Culex pipiens pipiens</name>
    <name type="common">Northern house mosquito</name>
    <dbReference type="NCBI Taxonomy" id="38569"/>
    <lineage>
        <taxon>Eukaryota</taxon>
        <taxon>Metazoa</taxon>
        <taxon>Ecdysozoa</taxon>
        <taxon>Arthropoda</taxon>
        <taxon>Hexapoda</taxon>
        <taxon>Insecta</taxon>
        <taxon>Pterygota</taxon>
        <taxon>Neoptera</taxon>
        <taxon>Endopterygota</taxon>
        <taxon>Diptera</taxon>
        <taxon>Nematocera</taxon>
        <taxon>Culicoidea</taxon>
        <taxon>Culicidae</taxon>
        <taxon>Culicinae</taxon>
        <taxon>Culicini</taxon>
        <taxon>Culex</taxon>
        <taxon>Culex</taxon>
    </lineage>
</organism>
<evidence type="ECO:0000313" key="2">
    <source>
        <dbReference type="EMBL" id="KAL1375433.1"/>
    </source>
</evidence>
<protein>
    <submittedName>
        <fullName evidence="2">Uncharacterized protein</fullName>
    </submittedName>
</protein>
<keyword evidence="3" id="KW-1185">Reference proteome</keyword>
<feature type="compositionally biased region" description="Low complexity" evidence="1">
    <location>
        <begin position="555"/>
        <end position="597"/>
    </location>
</feature>
<feature type="region of interest" description="Disordered" evidence="1">
    <location>
        <begin position="486"/>
        <end position="508"/>
    </location>
</feature>
<feature type="region of interest" description="Disordered" evidence="1">
    <location>
        <begin position="97"/>
        <end position="203"/>
    </location>
</feature>
<feature type="region of interest" description="Disordered" evidence="1">
    <location>
        <begin position="291"/>
        <end position="407"/>
    </location>
</feature>
<dbReference type="EMBL" id="JBEHCU010012482">
    <property type="protein sequence ID" value="KAL1375433.1"/>
    <property type="molecule type" value="Genomic_DNA"/>
</dbReference>
<feature type="compositionally biased region" description="Low complexity" evidence="1">
    <location>
        <begin position="102"/>
        <end position="160"/>
    </location>
</feature>
<gene>
    <name evidence="2" type="ORF">pipiens_004669</name>
</gene>
<evidence type="ECO:0000256" key="1">
    <source>
        <dbReference type="SAM" id="MobiDB-lite"/>
    </source>
</evidence>
<dbReference type="SUPFAM" id="SSF57603">
    <property type="entry name" value="FnI-like domain"/>
    <property type="match status" value="2"/>
</dbReference>
<evidence type="ECO:0000313" key="3">
    <source>
        <dbReference type="Proteomes" id="UP001562425"/>
    </source>
</evidence>
<dbReference type="Proteomes" id="UP001562425">
    <property type="component" value="Unassembled WGS sequence"/>
</dbReference>
<feature type="compositionally biased region" description="Gly residues" evidence="1">
    <location>
        <begin position="382"/>
        <end position="394"/>
    </location>
</feature>
<feature type="compositionally biased region" description="Acidic residues" evidence="1">
    <location>
        <begin position="328"/>
        <end position="352"/>
    </location>
</feature>
<dbReference type="Gene3D" id="2.10.70.10">
    <property type="entry name" value="Complement Module, domain 1"/>
    <property type="match status" value="1"/>
</dbReference>
<feature type="region of interest" description="Disordered" evidence="1">
    <location>
        <begin position="543"/>
        <end position="598"/>
    </location>
</feature>
<comment type="caution">
    <text evidence="2">The sequence shown here is derived from an EMBL/GenBank/DDBJ whole genome shotgun (WGS) entry which is preliminary data.</text>
</comment>
<reference evidence="2 3" key="1">
    <citation type="submission" date="2024-05" db="EMBL/GenBank/DDBJ databases">
        <title>Culex pipiens pipiens assembly and annotation.</title>
        <authorList>
            <person name="Alout H."/>
            <person name="Durand T."/>
        </authorList>
    </citation>
    <scope>NUCLEOTIDE SEQUENCE [LARGE SCALE GENOMIC DNA]</scope>
    <source>
        <strain evidence="2">HA-2024</strain>
        <tissue evidence="2">Whole body</tissue>
    </source>
</reference>
<sequence>MKYEIGYRNSIDLDAEQTEARYDQGMLSDIMNDDRVELQKAESCVADNFKYDHGQKIQRYDPCEICLCIDGEIFCWWKQCDVPTKPELSGNPAAVIDTTNRLQLTNPSSTTSSTTTTPSPSPLPSSDVLSQLSPVQSGSSSTTTTTTVTLSAIPSTTTTGSVTPEPSQAAVLPSSTPDDAGGTAAVRILHPPPPESIPQNILSFPQTPPIMMYRPVVPAIKNGTSVAIPLLAGEQRNKHRPLKKVNPFHGGKKPFRKTPQKSSKDYAINFGQIDGSTGRMASVAVVAPPSMTERITSGPPVSFDEVAGRLTVGDRNDGQEAWRRKQQEEEDEDGEDDDEEEDDDEDDEDGSAEAELRGQIYDGGSRSGRVDGSRGGSKGDSDNVGGGQFGGYGYGMFKEPDEDKQPPQHYIITSSGHVEMFDDDADGSMEATENAFGLNRFPVAGSSTTGQPVVTGALAFGEGAIAGGQPAVPPLITMTTNVTQNWNYSGQQQDGTSGQGPPPLTPYGGSVIDVLNSTTVDGVGGVSGGLDYLDDNQTELIYPAVPGLTGGSEGDSGSNSRRGGGSDRQTGPVTVTTTTTGVTGASDSSLTTSASSAGRTVEKQEKHCVVMGVSYKVGSVLKQETGNCLHCVCVAGPENDPVPRVTCTPLNCPPLILPDILDGAGF</sequence>
<proteinExistence type="predicted"/>